<dbReference type="AlphaFoldDB" id="A0AAV4QTS8"/>
<keyword evidence="3" id="KW-1185">Reference proteome</keyword>
<comment type="caution">
    <text evidence="2">The sequence shown here is derived from an EMBL/GenBank/DDBJ whole genome shotgun (WGS) entry which is preliminary data.</text>
</comment>
<dbReference type="Proteomes" id="UP001054945">
    <property type="component" value="Unassembled WGS sequence"/>
</dbReference>
<dbReference type="EMBL" id="BPLR01006688">
    <property type="protein sequence ID" value="GIY11736.1"/>
    <property type="molecule type" value="Genomic_DNA"/>
</dbReference>
<gene>
    <name evidence="2" type="ORF">CEXT_402861</name>
</gene>
<reference evidence="2 3" key="1">
    <citation type="submission" date="2021-06" db="EMBL/GenBank/DDBJ databases">
        <title>Caerostris extrusa draft genome.</title>
        <authorList>
            <person name="Kono N."/>
            <person name="Arakawa K."/>
        </authorList>
    </citation>
    <scope>NUCLEOTIDE SEQUENCE [LARGE SCALE GENOMIC DNA]</scope>
</reference>
<proteinExistence type="predicted"/>
<evidence type="ECO:0000256" key="1">
    <source>
        <dbReference type="SAM" id="MobiDB-lite"/>
    </source>
</evidence>
<evidence type="ECO:0000313" key="3">
    <source>
        <dbReference type="Proteomes" id="UP001054945"/>
    </source>
</evidence>
<evidence type="ECO:0000313" key="2">
    <source>
        <dbReference type="EMBL" id="GIY11736.1"/>
    </source>
</evidence>
<feature type="compositionally biased region" description="Basic and acidic residues" evidence="1">
    <location>
        <begin position="1"/>
        <end position="12"/>
    </location>
</feature>
<accession>A0AAV4QTS8</accession>
<sequence>MTTRQSRADHTKPSAPVKPLRDTNKLSDLLLQYLVQAIDLDGVVSVIMVAVLVTHRYQSSALIRGRYSLVSIKCIYTHWIESFTHWYQSDALIPIGSRALLIGNHSMRRYLWIEDGWIYSLSTHWYQPNTLIRIGSSCVTH</sequence>
<name>A0AAV4QTS8_CAEEX</name>
<feature type="region of interest" description="Disordered" evidence="1">
    <location>
        <begin position="1"/>
        <end position="20"/>
    </location>
</feature>
<protein>
    <submittedName>
        <fullName evidence="2">Uncharacterized protein</fullName>
    </submittedName>
</protein>
<organism evidence="2 3">
    <name type="scientific">Caerostris extrusa</name>
    <name type="common">Bark spider</name>
    <name type="synonym">Caerostris bankana</name>
    <dbReference type="NCBI Taxonomy" id="172846"/>
    <lineage>
        <taxon>Eukaryota</taxon>
        <taxon>Metazoa</taxon>
        <taxon>Ecdysozoa</taxon>
        <taxon>Arthropoda</taxon>
        <taxon>Chelicerata</taxon>
        <taxon>Arachnida</taxon>
        <taxon>Araneae</taxon>
        <taxon>Araneomorphae</taxon>
        <taxon>Entelegynae</taxon>
        <taxon>Araneoidea</taxon>
        <taxon>Araneidae</taxon>
        <taxon>Caerostris</taxon>
    </lineage>
</organism>